<dbReference type="InterPro" id="IPR037914">
    <property type="entry name" value="SpoVT-AbrB_sf"/>
</dbReference>
<evidence type="ECO:0000313" key="2">
    <source>
        <dbReference type="EMBL" id="GAA2529917.1"/>
    </source>
</evidence>
<feature type="region of interest" description="Disordered" evidence="1">
    <location>
        <begin position="68"/>
        <end position="101"/>
    </location>
</feature>
<evidence type="ECO:0000313" key="3">
    <source>
        <dbReference type="Proteomes" id="UP001499978"/>
    </source>
</evidence>
<name>A0ABN3NRX2_9ACTN</name>
<organism evidence="2 3">
    <name type="scientific">Pilimelia columellifera subsp. columellifera</name>
    <dbReference type="NCBI Taxonomy" id="706583"/>
    <lineage>
        <taxon>Bacteria</taxon>
        <taxon>Bacillati</taxon>
        <taxon>Actinomycetota</taxon>
        <taxon>Actinomycetes</taxon>
        <taxon>Micromonosporales</taxon>
        <taxon>Micromonosporaceae</taxon>
        <taxon>Pilimelia</taxon>
    </lineage>
</organism>
<dbReference type="SUPFAM" id="SSF89447">
    <property type="entry name" value="AbrB/MazE/MraZ-like"/>
    <property type="match status" value="1"/>
</dbReference>
<reference evidence="2 3" key="1">
    <citation type="journal article" date="2019" name="Int. J. Syst. Evol. Microbiol.">
        <title>The Global Catalogue of Microorganisms (GCM) 10K type strain sequencing project: providing services to taxonomists for standard genome sequencing and annotation.</title>
        <authorList>
            <consortium name="The Broad Institute Genomics Platform"/>
            <consortium name="The Broad Institute Genome Sequencing Center for Infectious Disease"/>
            <person name="Wu L."/>
            <person name="Ma J."/>
        </authorList>
    </citation>
    <scope>NUCLEOTIDE SEQUENCE [LARGE SCALE GENOMIC DNA]</scope>
    <source>
        <strain evidence="2 3">JCM 3367</strain>
    </source>
</reference>
<gene>
    <name evidence="2" type="ORF">GCM10010201_31520</name>
</gene>
<evidence type="ECO:0000256" key="1">
    <source>
        <dbReference type="SAM" id="MobiDB-lite"/>
    </source>
</evidence>
<evidence type="ECO:0008006" key="4">
    <source>
        <dbReference type="Google" id="ProtNLM"/>
    </source>
</evidence>
<protein>
    <recommendedName>
        <fullName evidence="4">SpoVT-AbrB domain-containing protein</fullName>
    </recommendedName>
</protein>
<dbReference type="Proteomes" id="UP001499978">
    <property type="component" value="Unassembled WGS sequence"/>
</dbReference>
<feature type="compositionally biased region" description="Basic and acidic residues" evidence="1">
    <location>
        <begin position="79"/>
        <end position="94"/>
    </location>
</feature>
<comment type="caution">
    <text evidence="2">The sequence shown here is derived from an EMBL/GenBank/DDBJ whole genome shotgun (WGS) entry which is preliminary data.</text>
</comment>
<dbReference type="EMBL" id="BAAARY010000019">
    <property type="protein sequence ID" value="GAA2529917.1"/>
    <property type="molecule type" value="Genomic_DNA"/>
</dbReference>
<proteinExistence type="predicted"/>
<sequence length="115" mass="12479">MQQVGLARPEPETIPSRVTGNRVQIPLEVRRTLDLKPGDRLVWITDATGVRVTTARALAKAVWAKNTGGDAGDSGEYVRAQREAEEQRVRHTDEADWDGVDTGSSKLAAALFPGV</sequence>
<keyword evidence="3" id="KW-1185">Reference proteome</keyword>
<accession>A0ABN3NRX2</accession>
<dbReference type="RefSeq" id="WP_344173826.1">
    <property type="nucleotide sequence ID" value="NZ_BAAARY010000019.1"/>
</dbReference>
<dbReference type="Gene3D" id="2.10.260.10">
    <property type="match status" value="1"/>
</dbReference>